<accession>A0A6C2D677</accession>
<dbReference type="Proteomes" id="UP000389128">
    <property type="component" value="Unassembled WGS sequence"/>
</dbReference>
<dbReference type="Pfam" id="PF07589">
    <property type="entry name" value="PEP-CTERM"/>
    <property type="match status" value="1"/>
</dbReference>
<evidence type="ECO:0000259" key="2">
    <source>
        <dbReference type="Pfam" id="PF07589"/>
    </source>
</evidence>
<reference evidence="3 4" key="1">
    <citation type="submission" date="2019-01" db="EMBL/GenBank/DDBJ databases">
        <title>Zoogloea oleivorans genome sequencing and assembly.</title>
        <authorList>
            <person name="Tancsics A."/>
            <person name="Farkas M."/>
            <person name="Kriszt B."/>
            <person name="Maroti G."/>
            <person name="Horvath B."/>
        </authorList>
    </citation>
    <scope>NUCLEOTIDE SEQUENCE [LARGE SCALE GENOMIC DNA]</scope>
    <source>
        <strain evidence="3 4">Buc</strain>
    </source>
</reference>
<evidence type="ECO:0000256" key="1">
    <source>
        <dbReference type="SAM" id="SignalP"/>
    </source>
</evidence>
<dbReference type="EMBL" id="SDKK01000003">
    <property type="protein sequence ID" value="TYC61112.1"/>
    <property type="molecule type" value="Genomic_DNA"/>
</dbReference>
<feature type="chain" id="PRO_5025524686" evidence="1">
    <location>
        <begin position="26"/>
        <end position="222"/>
    </location>
</feature>
<dbReference type="RefSeq" id="WP_148577647.1">
    <property type="nucleotide sequence ID" value="NZ_SDKK01000003.1"/>
</dbReference>
<dbReference type="AlphaFoldDB" id="A0A6C2D677"/>
<keyword evidence="1" id="KW-0732">Signal</keyword>
<keyword evidence="4" id="KW-1185">Reference proteome</keyword>
<dbReference type="OrthoDB" id="9181568at2"/>
<protein>
    <submittedName>
        <fullName evidence="3">PEP-CTERM sorting domain-containing protein</fullName>
    </submittedName>
</protein>
<sequence length="222" mass="23026">MNRIIKKSALALAAIGLFASASAQADSLVLEQDINSLSFNVDVSGTTHDVVAGAFSVNNLTSGSSFLAFCFELLQGVNTGTLTPPGLDFTAGSAASADTQTLFNQSFSGLNLNSAVELAGFQIALWETLDNNDLYSGNYSNWTGASSSSEETDALDTAWIFLEKLTANDPATGSYNLTTWSNATSQDLIQASTPGTNVPEPASLTLGALGLAGLAAARRRKA</sequence>
<organism evidence="3 4">
    <name type="scientific">Zoogloea oleivorans</name>
    <dbReference type="NCBI Taxonomy" id="1552750"/>
    <lineage>
        <taxon>Bacteria</taxon>
        <taxon>Pseudomonadati</taxon>
        <taxon>Pseudomonadota</taxon>
        <taxon>Betaproteobacteria</taxon>
        <taxon>Rhodocyclales</taxon>
        <taxon>Zoogloeaceae</taxon>
        <taxon>Zoogloea</taxon>
    </lineage>
</organism>
<proteinExistence type="predicted"/>
<feature type="domain" description="Ice-binding protein C-terminal" evidence="2">
    <location>
        <begin position="198"/>
        <end position="220"/>
    </location>
</feature>
<comment type="caution">
    <text evidence="3">The sequence shown here is derived from an EMBL/GenBank/DDBJ whole genome shotgun (WGS) entry which is preliminary data.</text>
</comment>
<dbReference type="InterPro" id="IPR013424">
    <property type="entry name" value="Ice-binding_C"/>
</dbReference>
<name>A0A6C2D677_9RHOO</name>
<evidence type="ECO:0000313" key="3">
    <source>
        <dbReference type="EMBL" id="TYC61112.1"/>
    </source>
</evidence>
<evidence type="ECO:0000313" key="4">
    <source>
        <dbReference type="Proteomes" id="UP000389128"/>
    </source>
</evidence>
<feature type="signal peptide" evidence="1">
    <location>
        <begin position="1"/>
        <end position="25"/>
    </location>
</feature>
<gene>
    <name evidence="3" type="ORF">ETQ85_03390</name>
</gene>